<dbReference type="GO" id="GO:0005886">
    <property type="term" value="C:plasma membrane"/>
    <property type="evidence" value="ECO:0007669"/>
    <property type="project" value="TreeGrafter"/>
</dbReference>
<keyword evidence="5" id="KW-0813">Transport</keyword>
<evidence type="ECO:0000256" key="1">
    <source>
        <dbReference type="ARBA" id="ARBA00004141"/>
    </source>
</evidence>
<feature type="transmembrane region" description="Helical" evidence="5">
    <location>
        <begin position="128"/>
        <end position="152"/>
    </location>
</feature>
<comment type="subcellular location">
    <subcellularLocation>
        <location evidence="1 5">Membrane</location>
        <topology evidence="1 5">Multi-pass membrane protein</topology>
    </subcellularLocation>
</comment>
<dbReference type="PANTHER" id="PTHR12483:SF27">
    <property type="entry name" value="COPPER TRANSPORT PROTEIN CTR1"/>
    <property type="match status" value="1"/>
</dbReference>
<evidence type="ECO:0000256" key="2">
    <source>
        <dbReference type="ARBA" id="ARBA00022692"/>
    </source>
</evidence>
<evidence type="ECO:0000256" key="4">
    <source>
        <dbReference type="ARBA" id="ARBA00023136"/>
    </source>
</evidence>
<gene>
    <name evidence="6" type="ORF">TDUB1175_LOCUS9416</name>
    <name evidence="7" type="ORF">TDUB1175_LOCUS9417</name>
</gene>
<reference evidence="7" key="1">
    <citation type="submission" date="2021-01" db="EMBL/GenBank/DDBJ databases">
        <authorList>
            <person name="Corre E."/>
            <person name="Pelletier E."/>
            <person name="Niang G."/>
            <person name="Scheremetjew M."/>
            <person name="Finn R."/>
            <person name="Kale V."/>
            <person name="Holt S."/>
            <person name="Cochrane G."/>
            <person name="Meng A."/>
            <person name="Brown T."/>
            <person name="Cohen L."/>
        </authorList>
    </citation>
    <scope>NUCLEOTIDE SEQUENCE</scope>
    <source>
        <strain evidence="7">CCMP147</strain>
    </source>
</reference>
<protein>
    <recommendedName>
        <fullName evidence="5">Copper transport protein</fullName>
    </recommendedName>
</protein>
<dbReference type="AlphaFoldDB" id="A0A6U2D2M1"/>
<dbReference type="EMBL" id="HBED01018884">
    <property type="protein sequence ID" value="CAD8309637.1"/>
    <property type="molecule type" value="Transcribed_RNA"/>
</dbReference>
<keyword evidence="3 5" id="KW-1133">Transmembrane helix</keyword>
<evidence type="ECO:0000256" key="3">
    <source>
        <dbReference type="ARBA" id="ARBA00022989"/>
    </source>
</evidence>
<keyword evidence="5" id="KW-0186">Copper</keyword>
<proteinExistence type="inferred from homology"/>
<keyword evidence="2 5" id="KW-0812">Transmembrane</keyword>
<evidence type="ECO:0000313" key="6">
    <source>
        <dbReference type="EMBL" id="CAD8309634.1"/>
    </source>
</evidence>
<feature type="transmembrane region" description="Helical" evidence="5">
    <location>
        <begin position="191"/>
        <end position="208"/>
    </location>
</feature>
<dbReference type="Pfam" id="PF04145">
    <property type="entry name" value="Ctr"/>
    <property type="match status" value="1"/>
</dbReference>
<comment type="similarity">
    <text evidence="5">Belongs to the copper transporter (Ctr) (TC 1.A.56) family. SLC31A subfamily.</text>
</comment>
<name>A0A6U2D2M1_9STRA</name>
<dbReference type="EMBL" id="HBED01018883">
    <property type="protein sequence ID" value="CAD8309634.1"/>
    <property type="molecule type" value="Transcribed_RNA"/>
</dbReference>
<keyword evidence="5" id="KW-0406">Ion transport</keyword>
<organism evidence="7">
    <name type="scientific">Pseudictyota dubia</name>
    <dbReference type="NCBI Taxonomy" id="2749911"/>
    <lineage>
        <taxon>Eukaryota</taxon>
        <taxon>Sar</taxon>
        <taxon>Stramenopiles</taxon>
        <taxon>Ochrophyta</taxon>
        <taxon>Bacillariophyta</taxon>
        <taxon>Mediophyceae</taxon>
        <taxon>Biddulphiophycidae</taxon>
        <taxon>Eupodiscales</taxon>
        <taxon>Odontellaceae</taxon>
        <taxon>Pseudictyota</taxon>
    </lineage>
</organism>
<keyword evidence="4 5" id="KW-0472">Membrane</keyword>
<evidence type="ECO:0000313" key="7">
    <source>
        <dbReference type="EMBL" id="CAD8309637.1"/>
    </source>
</evidence>
<sequence>MVLLLATAIALHRNRVEVSPSSTRKAPSFIYTFIMHHSFPSSHGHDHDHDMPELGDSSYPIEGNLPPLSPMAAASSGAGVSAAAAPFCTGSSAMYMSGFRFALASGDGSHPCLNLFFEAWTLNSPAKFVFGALFVFVLAAMTEGLSALRRGVRRWMGPGPKRKALSVATHALQATMGYALMLAAMTYAGEMFLAVVCGMATGYALFFDDVGRVKGMAMAGLVGGGNRTAADHCLVDAGADEDAEGGPMMEERILEDQMMPDNFTQEVSSGMGSGRTYRISNRKGA</sequence>
<dbReference type="PANTHER" id="PTHR12483">
    <property type="entry name" value="SOLUTE CARRIER FAMILY 31 COPPER TRANSPORTERS"/>
    <property type="match status" value="1"/>
</dbReference>
<evidence type="ECO:0000256" key="5">
    <source>
        <dbReference type="RuleBase" id="RU367022"/>
    </source>
</evidence>
<dbReference type="InterPro" id="IPR007274">
    <property type="entry name" value="Cop_transporter"/>
</dbReference>
<accession>A0A6U2D2M1</accession>
<dbReference type="GO" id="GO:0005375">
    <property type="term" value="F:copper ion transmembrane transporter activity"/>
    <property type="evidence" value="ECO:0007669"/>
    <property type="project" value="UniProtKB-UniRule"/>
</dbReference>
<keyword evidence="5" id="KW-0187">Copper transport</keyword>